<dbReference type="OrthoDB" id="6747606at2759"/>
<dbReference type="AlphaFoldDB" id="A0A9P0AW74"/>
<dbReference type="EMBL" id="OV121142">
    <property type="protein sequence ID" value="CAH0549771.1"/>
    <property type="molecule type" value="Genomic_DNA"/>
</dbReference>
<reference evidence="3" key="1">
    <citation type="submission" date="2021-12" db="EMBL/GenBank/DDBJ databases">
        <authorList>
            <person name="King R."/>
        </authorList>
    </citation>
    <scope>NUCLEOTIDE SEQUENCE</scope>
</reference>
<evidence type="ECO:0000313" key="4">
    <source>
        <dbReference type="Proteomes" id="UP001154078"/>
    </source>
</evidence>
<feature type="region of interest" description="Disordered" evidence="2">
    <location>
        <begin position="87"/>
        <end position="106"/>
    </location>
</feature>
<gene>
    <name evidence="3" type="ORF">MELIAE_LOCUS2811</name>
</gene>
<name>A0A9P0AW74_BRAAE</name>
<dbReference type="Proteomes" id="UP001154078">
    <property type="component" value="Chromosome 11"/>
</dbReference>
<evidence type="ECO:0000313" key="3">
    <source>
        <dbReference type="EMBL" id="CAH0549771.1"/>
    </source>
</evidence>
<evidence type="ECO:0000256" key="2">
    <source>
        <dbReference type="SAM" id="MobiDB-lite"/>
    </source>
</evidence>
<feature type="coiled-coil region" evidence="1">
    <location>
        <begin position="712"/>
        <end position="759"/>
    </location>
</feature>
<dbReference type="PANTHER" id="PTHR37162">
    <property type="entry name" value="HAT FAMILY DIMERISATION DOMAINCONTAINING PROTEIN-RELATED"/>
    <property type="match status" value="1"/>
</dbReference>
<keyword evidence="4" id="KW-1185">Reference proteome</keyword>
<accession>A0A9P0AW74</accession>
<organism evidence="3 4">
    <name type="scientific">Brassicogethes aeneus</name>
    <name type="common">Rape pollen beetle</name>
    <name type="synonym">Meligethes aeneus</name>
    <dbReference type="NCBI Taxonomy" id="1431903"/>
    <lineage>
        <taxon>Eukaryota</taxon>
        <taxon>Metazoa</taxon>
        <taxon>Ecdysozoa</taxon>
        <taxon>Arthropoda</taxon>
        <taxon>Hexapoda</taxon>
        <taxon>Insecta</taxon>
        <taxon>Pterygota</taxon>
        <taxon>Neoptera</taxon>
        <taxon>Endopterygota</taxon>
        <taxon>Coleoptera</taxon>
        <taxon>Polyphaga</taxon>
        <taxon>Cucujiformia</taxon>
        <taxon>Nitidulidae</taxon>
        <taxon>Meligethinae</taxon>
        <taxon>Brassicogethes</taxon>
    </lineage>
</organism>
<evidence type="ECO:0000256" key="1">
    <source>
        <dbReference type="SAM" id="Coils"/>
    </source>
</evidence>
<proteinExistence type="predicted"/>
<dbReference type="PANTHER" id="PTHR37162:SF11">
    <property type="match status" value="1"/>
</dbReference>
<sequence>MSKRTIRGQTLYNKEWETRFPWLESHPQDQYAARCKWCNHCSIAVASMGITAIKSHEKGNKHGRASEAYKKTVPLINQWIVRPKILPTKDSEPSSSKSADDPSIGNQSLAECKKTQMDLLQGPASQSVPNDHQKKTLEFYLIKKSVAAAEIRWCLQTVISHRSLRNSEKDCILMKAIFPDSKIAENLRLKKDKICYGITYGLGPYFRSELIEKIKNCDLYVVGFDESLNKYAQSQQMDVSVRYWDSQENEVKTRYLTSVFLKSAKANDILEGLKKALVESSMKKILQISMDGPNVNFKVLKLLSAELRPEKDDPQLLDIGSCGIHTLHGAFKTGIMATGWNLIDLFRALYNFFKDVPARRGDYIRITNCNLFPLKFCSIRWLENAPVAQRTSVILQAIKKYSESFANRPKNEHPKCKSFEILQKLVNDELLPAKLAFFEMFAREIEPFLNEFQSDKPLAPFLHTALTEIVHNAMTRIIKKEVLDSTPIKNIDINNSKNLKFTKDVEVGFGARKLLKSKTLSQKDIILFQQDCMKCIQKFISKLFDRSPLKYPLTQAITCINPDIVEIGGEKRLKKALEIFVEKNLLIPSMAESVTREYSRFIRISTVKNEMKNYSRKETRLDHLWMKILGSMDEFQNLKIFVKMILILSHGNAAVERGFSVNKECLVENQKEASLIAQRHVYDAVMERGGILKTEVNQSMVHAFQNSHSRYTEMLKEQRQRKETEIVQEEKKRQISREVRELEKEKVSLDSKRDMIVEEINEKKRKLN</sequence>
<keyword evidence="1" id="KW-0175">Coiled coil</keyword>
<protein>
    <submittedName>
        <fullName evidence="3">Uncharacterized protein</fullName>
    </submittedName>
</protein>